<proteinExistence type="predicted"/>
<gene>
    <name evidence="2" type="ORF">H1R20_g9934</name>
</gene>
<accession>A0A9W8MCS0</accession>
<keyword evidence="1" id="KW-0472">Membrane</keyword>
<dbReference type="OrthoDB" id="2575000at2759"/>
<keyword evidence="1" id="KW-1133">Transmembrane helix</keyword>
<dbReference type="EMBL" id="JANBPK010001037">
    <property type="protein sequence ID" value="KAJ2927185.1"/>
    <property type="molecule type" value="Genomic_DNA"/>
</dbReference>
<dbReference type="AlphaFoldDB" id="A0A9W8MCS0"/>
<evidence type="ECO:0000313" key="3">
    <source>
        <dbReference type="Proteomes" id="UP001140091"/>
    </source>
</evidence>
<keyword evidence="3" id="KW-1185">Reference proteome</keyword>
<reference evidence="2" key="1">
    <citation type="submission" date="2022-06" db="EMBL/GenBank/DDBJ databases">
        <title>Genome Sequence of Candolleomyces eurysporus.</title>
        <authorList>
            <person name="Buettner E."/>
        </authorList>
    </citation>
    <scope>NUCLEOTIDE SEQUENCE</scope>
    <source>
        <strain evidence="2">VTCC 930004</strain>
    </source>
</reference>
<keyword evidence="1" id="KW-0812">Transmembrane</keyword>
<feature type="transmembrane region" description="Helical" evidence="1">
    <location>
        <begin position="111"/>
        <end position="135"/>
    </location>
</feature>
<organism evidence="2 3">
    <name type="scientific">Candolleomyces eurysporus</name>
    <dbReference type="NCBI Taxonomy" id="2828524"/>
    <lineage>
        <taxon>Eukaryota</taxon>
        <taxon>Fungi</taxon>
        <taxon>Dikarya</taxon>
        <taxon>Basidiomycota</taxon>
        <taxon>Agaricomycotina</taxon>
        <taxon>Agaricomycetes</taxon>
        <taxon>Agaricomycetidae</taxon>
        <taxon>Agaricales</taxon>
        <taxon>Agaricineae</taxon>
        <taxon>Psathyrellaceae</taxon>
        <taxon>Candolleomyces</taxon>
    </lineage>
</organism>
<dbReference type="Proteomes" id="UP001140091">
    <property type="component" value="Unassembled WGS sequence"/>
</dbReference>
<name>A0A9W8MCS0_9AGAR</name>
<sequence length="146" mass="15213">MVAGLARTITLYLAPALALTATILSLLAFLAPTIALPGQVALLAVTPSTVLSQPGPSQVIDGPSVFLGILDAGLILGSGLTNLLILHIWFSKSIRDFNAMILAQDAQRPMLIAEIGNAFTMGWVAHSFLAVPIVISLTKLNVKTAA</sequence>
<feature type="transmembrane region" description="Helical" evidence="1">
    <location>
        <begin position="65"/>
        <end position="90"/>
    </location>
</feature>
<feature type="transmembrane region" description="Helical" evidence="1">
    <location>
        <begin position="12"/>
        <end position="45"/>
    </location>
</feature>
<evidence type="ECO:0000256" key="1">
    <source>
        <dbReference type="SAM" id="Phobius"/>
    </source>
</evidence>
<comment type="caution">
    <text evidence="2">The sequence shown here is derived from an EMBL/GenBank/DDBJ whole genome shotgun (WGS) entry which is preliminary data.</text>
</comment>
<protein>
    <submittedName>
        <fullName evidence="2">Uncharacterized protein</fullName>
    </submittedName>
</protein>
<evidence type="ECO:0000313" key="2">
    <source>
        <dbReference type="EMBL" id="KAJ2927185.1"/>
    </source>
</evidence>
<feature type="non-terminal residue" evidence="2">
    <location>
        <position position="1"/>
    </location>
</feature>